<dbReference type="SUPFAM" id="SSF46689">
    <property type="entry name" value="Homeodomain-like"/>
    <property type="match status" value="2"/>
</dbReference>
<dbReference type="GO" id="GO:0005737">
    <property type="term" value="C:cytoplasm"/>
    <property type="evidence" value="ECO:0007669"/>
    <property type="project" value="UniProtKB-SubCell"/>
</dbReference>
<dbReference type="SMART" id="SM00448">
    <property type="entry name" value="REC"/>
    <property type="match status" value="1"/>
</dbReference>
<gene>
    <name evidence="11" type="ORF">EAV92_21815</name>
</gene>
<dbReference type="PANTHER" id="PTHR42713">
    <property type="entry name" value="HISTIDINE KINASE-RELATED"/>
    <property type="match status" value="1"/>
</dbReference>
<dbReference type="KEGG" id="coh:EAV92_21815"/>
<dbReference type="PROSITE" id="PS01124">
    <property type="entry name" value="HTH_ARAC_FAMILY_2"/>
    <property type="match status" value="1"/>
</dbReference>
<dbReference type="InterPro" id="IPR041522">
    <property type="entry name" value="CdaR_GGDEF"/>
</dbReference>
<feature type="modified residue" description="4-aspartylphosphate" evidence="8">
    <location>
        <position position="55"/>
    </location>
</feature>
<dbReference type="InterPro" id="IPR001789">
    <property type="entry name" value="Sig_transdc_resp-reg_receiver"/>
</dbReference>
<keyword evidence="2" id="KW-0963">Cytoplasm</keyword>
<evidence type="ECO:0000256" key="7">
    <source>
        <dbReference type="ARBA" id="ARBA00023163"/>
    </source>
</evidence>
<accession>A0A3G3K4I3</accession>
<dbReference type="Gene3D" id="1.10.10.60">
    <property type="entry name" value="Homeodomain-like"/>
    <property type="match status" value="2"/>
</dbReference>
<comment type="subcellular location">
    <subcellularLocation>
        <location evidence="1">Cytoplasm</location>
    </subcellularLocation>
</comment>
<dbReference type="InterPro" id="IPR020449">
    <property type="entry name" value="Tscrpt_reg_AraC-type_HTH"/>
</dbReference>
<dbReference type="SUPFAM" id="SSF52172">
    <property type="entry name" value="CheY-like"/>
    <property type="match status" value="1"/>
</dbReference>
<dbReference type="PROSITE" id="PS50110">
    <property type="entry name" value="RESPONSE_REGULATORY"/>
    <property type="match status" value="1"/>
</dbReference>
<dbReference type="Gene3D" id="3.40.50.2300">
    <property type="match status" value="1"/>
</dbReference>
<reference evidence="11 12" key="1">
    <citation type="submission" date="2018-10" db="EMBL/GenBank/DDBJ databases">
        <title>Genome Sequence of Cohnella sp.</title>
        <authorList>
            <person name="Srinivasan S."/>
            <person name="Kim M.K."/>
        </authorList>
    </citation>
    <scope>NUCLEOTIDE SEQUENCE [LARGE SCALE GENOMIC DNA]</scope>
    <source>
        <strain evidence="11 12">18JY8-7</strain>
    </source>
</reference>
<dbReference type="GO" id="GO:0000160">
    <property type="term" value="P:phosphorelay signal transduction system"/>
    <property type="evidence" value="ECO:0007669"/>
    <property type="project" value="UniProtKB-KW"/>
</dbReference>
<protein>
    <submittedName>
        <fullName evidence="11">Response regulator</fullName>
    </submittedName>
</protein>
<keyword evidence="5" id="KW-0805">Transcription regulation</keyword>
<dbReference type="CDD" id="cd17536">
    <property type="entry name" value="REC_YesN-like"/>
    <property type="match status" value="1"/>
</dbReference>
<evidence type="ECO:0000313" key="11">
    <source>
        <dbReference type="EMBL" id="AYQ74957.1"/>
    </source>
</evidence>
<evidence type="ECO:0000259" key="10">
    <source>
        <dbReference type="PROSITE" id="PS50110"/>
    </source>
</evidence>
<dbReference type="Proteomes" id="UP000269097">
    <property type="component" value="Chromosome"/>
</dbReference>
<evidence type="ECO:0000259" key="9">
    <source>
        <dbReference type="PROSITE" id="PS01124"/>
    </source>
</evidence>
<dbReference type="InterPro" id="IPR011006">
    <property type="entry name" value="CheY-like_superfamily"/>
</dbReference>
<dbReference type="InterPro" id="IPR051552">
    <property type="entry name" value="HptR"/>
</dbReference>
<dbReference type="SMART" id="SM00342">
    <property type="entry name" value="HTH_ARAC"/>
    <property type="match status" value="1"/>
</dbReference>
<evidence type="ECO:0000256" key="3">
    <source>
        <dbReference type="ARBA" id="ARBA00022553"/>
    </source>
</evidence>
<dbReference type="InterPro" id="IPR018060">
    <property type="entry name" value="HTH_AraC"/>
</dbReference>
<dbReference type="Pfam" id="PF17853">
    <property type="entry name" value="GGDEF_2"/>
    <property type="match status" value="1"/>
</dbReference>
<keyword evidence="7" id="KW-0804">Transcription</keyword>
<keyword evidence="3 8" id="KW-0597">Phosphoprotein</keyword>
<evidence type="ECO:0000256" key="6">
    <source>
        <dbReference type="ARBA" id="ARBA00023125"/>
    </source>
</evidence>
<dbReference type="RefSeq" id="WP_123043037.1">
    <property type="nucleotide sequence ID" value="NZ_CP033433.1"/>
</dbReference>
<dbReference type="InterPro" id="IPR009057">
    <property type="entry name" value="Homeodomain-like_sf"/>
</dbReference>
<dbReference type="EMBL" id="CP033433">
    <property type="protein sequence ID" value="AYQ74957.1"/>
    <property type="molecule type" value="Genomic_DNA"/>
</dbReference>
<keyword evidence="4" id="KW-0902">Two-component regulatory system</keyword>
<dbReference type="AlphaFoldDB" id="A0A3G3K4I3"/>
<evidence type="ECO:0000256" key="4">
    <source>
        <dbReference type="ARBA" id="ARBA00023012"/>
    </source>
</evidence>
<dbReference type="GO" id="GO:0003700">
    <property type="term" value="F:DNA-binding transcription factor activity"/>
    <property type="evidence" value="ECO:0007669"/>
    <property type="project" value="InterPro"/>
</dbReference>
<dbReference type="Pfam" id="PF12833">
    <property type="entry name" value="HTH_18"/>
    <property type="match status" value="1"/>
</dbReference>
<feature type="domain" description="HTH araC/xylS-type" evidence="9">
    <location>
        <begin position="424"/>
        <end position="524"/>
    </location>
</feature>
<evidence type="ECO:0000313" key="12">
    <source>
        <dbReference type="Proteomes" id="UP000269097"/>
    </source>
</evidence>
<proteinExistence type="predicted"/>
<evidence type="ECO:0000256" key="5">
    <source>
        <dbReference type="ARBA" id="ARBA00023015"/>
    </source>
</evidence>
<dbReference type="GO" id="GO:0043565">
    <property type="term" value="F:sequence-specific DNA binding"/>
    <property type="evidence" value="ECO:0007669"/>
    <property type="project" value="InterPro"/>
</dbReference>
<evidence type="ECO:0000256" key="8">
    <source>
        <dbReference type="PROSITE-ProRule" id="PRU00169"/>
    </source>
</evidence>
<dbReference type="Pfam" id="PF00072">
    <property type="entry name" value="Response_reg"/>
    <property type="match status" value="1"/>
</dbReference>
<sequence length="527" mass="59505">MHNVVIVDDEAIVSRGLSEKIDWAELECRVVGIGGNGLEGKALVDRCRPDIVITDIKMPGMNGLDLAQYMKENYPECVTILLSGYTEFDYARAAVRHQVFDYLLKPVDLEDLKSCIRKVKKHLASIGTAGKQTEINREAEARKASLVESGIMLNVIVNGNKDIGILVRKLDEHGLSLRKGQTVLFERYDREEDPVTASLLQYAIQNIVSETYDNLNIRAAVFSHEGQNVAVIKYNPEIQPVVFERRVLEATELCRIHVEQYLKINVNIGAGRVFEGLQGLHASYQSANRMLEDNLFWGMREVPAPTETADGQKAGVNVAVSTDWLESISEGKEEEAVRHLEAFLQEVRRYQNKTIAFNGLMDFLVGLTRLVSDKEMKALITKTITEIPSIRTFKDYRSVLTRTVETVSRKARRELKDMSASLVDRVIDYIGANYQDSRLSLQFAAETFHVSDGHLSRLFKKETGSNFSEYLIKKRVDKAKELLELDPRIPIAGVAGRVGFTDAKYFGQVFKKHYGMTPSEFKENVME</sequence>
<organism evidence="11 12">
    <name type="scientific">Cohnella candidum</name>
    <dbReference type="NCBI Taxonomy" id="2674991"/>
    <lineage>
        <taxon>Bacteria</taxon>
        <taxon>Bacillati</taxon>
        <taxon>Bacillota</taxon>
        <taxon>Bacilli</taxon>
        <taxon>Bacillales</taxon>
        <taxon>Paenibacillaceae</taxon>
        <taxon>Cohnella</taxon>
    </lineage>
</organism>
<evidence type="ECO:0000256" key="2">
    <source>
        <dbReference type="ARBA" id="ARBA00022490"/>
    </source>
</evidence>
<keyword evidence="6" id="KW-0238">DNA-binding</keyword>
<name>A0A3G3K4I3_9BACL</name>
<dbReference type="PRINTS" id="PR00032">
    <property type="entry name" value="HTHARAC"/>
</dbReference>
<feature type="domain" description="Response regulatory" evidence="10">
    <location>
        <begin position="3"/>
        <end position="120"/>
    </location>
</feature>
<evidence type="ECO:0000256" key="1">
    <source>
        <dbReference type="ARBA" id="ARBA00004496"/>
    </source>
</evidence>
<keyword evidence="12" id="KW-1185">Reference proteome</keyword>
<dbReference type="PANTHER" id="PTHR42713:SF3">
    <property type="entry name" value="TRANSCRIPTIONAL REGULATORY PROTEIN HPTR"/>
    <property type="match status" value="1"/>
</dbReference>